<evidence type="ECO:0008006" key="3">
    <source>
        <dbReference type="Google" id="ProtNLM"/>
    </source>
</evidence>
<dbReference type="EMBL" id="BOOA01000068">
    <property type="protein sequence ID" value="GIH27982.1"/>
    <property type="molecule type" value="Genomic_DNA"/>
</dbReference>
<keyword evidence="2" id="KW-1185">Reference proteome</keyword>
<name>A0A919QFH2_9ACTN</name>
<dbReference type="Proteomes" id="UP000640052">
    <property type="component" value="Unassembled WGS sequence"/>
</dbReference>
<comment type="caution">
    <text evidence="1">The sequence shown here is derived from an EMBL/GenBank/DDBJ whole genome shotgun (WGS) entry which is preliminary data.</text>
</comment>
<dbReference type="Pfam" id="PF14433">
    <property type="entry name" value="SUKH-3"/>
    <property type="match status" value="1"/>
</dbReference>
<sequence length="167" mass="17992">MIKFDSMHPDVLAAISASGWLPGRQVAIDIWIAQLCEEGYRLSPLAEEVLSSLGGMVVEPINSSGPNFSNDEPLSFDPIAAGSGHRGLAEEVEGILGGSYFPIGEWLSYSSVFLESEGRIVATGMGWIWELGKSFEEGLELAVRAHRPLICLHSDPGLDPWPAPLDS</sequence>
<evidence type="ECO:0000313" key="2">
    <source>
        <dbReference type="Proteomes" id="UP000640052"/>
    </source>
</evidence>
<organism evidence="1 2">
    <name type="scientific">Acrocarpospora phusangensis</name>
    <dbReference type="NCBI Taxonomy" id="1070424"/>
    <lineage>
        <taxon>Bacteria</taxon>
        <taxon>Bacillati</taxon>
        <taxon>Actinomycetota</taxon>
        <taxon>Actinomycetes</taxon>
        <taxon>Streptosporangiales</taxon>
        <taxon>Streptosporangiaceae</taxon>
        <taxon>Acrocarpospora</taxon>
    </lineage>
</organism>
<dbReference type="InterPro" id="IPR025850">
    <property type="entry name" value="SUKH-3"/>
</dbReference>
<accession>A0A919QFH2</accession>
<reference evidence="1" key="1">
    <citation type="submission" date="2021-01" db="EMBL/GenBank/DDBJ databases">
        <title>Whole genome shotgun sequence of Acrocarpospora phusangensis NBRC 108782.</title>
        <authorList>
            <person name="Komaki H."/>
            <person name="Tamura T."/>
        </authorList>
    </citation>
    <scope>NUCLEOTIDE SEQUENCE</scope>
    <source>
        <strain evidence="1">NBRC 108782</strain>
    </source>
</reference>
<gene>
    <name evidence="1" type="ORF">Aph01nite_62920</name>
</gene>
<dbReference type="AlphaFoldDB" id="A0A919QFH2"/>
<proteinExistence type="predicted"/>
<evidence type="ECO:0000313" key="1">
    <source>
        <dbReference type="EMBL" id="GIH27982.1"/>
    </source>
</evidence>
<protein>
    <recommendedName>
        <fullName evidence="3">SUKH-3 domain-containing protein</fullName>
    </recommendedName>
</protein>